<sequence>MKTPRPRAFKPPHTYTFKIKSLEFIDFSKIDNLSRISYMERYYSPIETLPREMMGEILQLALDASFYDAVASDDENNCSTAVRQVERAQTRLLCISSEFRAAAFSSPGFWRTAVIRLREGGSLPENIINFNVLDMAGVLSLRVLCHIEFADPPHASDCMNALFEILPRYLRRASSIVLYIPNSSAVLHDPRWLDGLQEDNVMEVRLRLWLSSMDHEMHPLWLSRLIQLPSLRHLTHTLSCRSHPPTYLDCVSVSPHLTYLSVGRMIRSWILSVLKTAPMLEELRADSIFEPFGAEPDEPVTHERLRVLRIIDPADNVIAGYVTLPSLEVLELAPFRVFGSNSIWPGNEDLDFFRTHKDSLRRLILWHGNFHESIVSIISMLTQLEELSFHHLPLHGNMMGFRPSLPDQVLEHLAGPSLPRLASLSLVVYEPQLPLLATVIENRTERYRSPSSPSASVAPLAFVGITLWNEGSIIMAPGDPGRYLDAGMYWERRRSGGESDRYMRRVLKNAEVFMGTDVFFTYQGYATSPVDKRLSLGLMGGGY</sequence>
<organism evidence="1 2">
    <name type="scientific">Cylindrobasidium torrendii FP15055 ss-10</name>
    <dbReference type="NCBI Taxonomy" id="1314674"/>
    <lineage>
        <taxon>Eukaryota</taxon>
        <taxon>Fungi</taxon>
        <taxon>Dikarya</taxon>
        <taxon>Basidiomycota</taxon>
        <taxon>Agaricomycotina</taxon>
        <taxon>Agaricomycetes</taxon>
        <taxon>Agaricomycetidae</taxon>
        <taxon>Agaricales</taxon>
        <taxon>Marasmiineae</taxon>
        <taxon>Physalacriaceae</taxon>
        <taxon>Cylindrobasidium</taxon>
    </lineage>
</organism>
<dbReference type="Proteomes" id="UP000054007">
    <property type="component" value="Unassembled WGS sequence"/>
</dbReference>
<dbReference type="Gene3D" id="3.80.10.10">
    <property type="entry name" value="Ribonuclease Inhibitor"/>
    <property type="match status" value="1"/>
</dbReference>
<evidence type="ECO:0008006" key="3">
    <source>
        <dbReference type="Google" id="ProtNLM"/>
    </source>
</evidence>
<protein>
    <recommendedName>
        <fullName evidence="3">F-box domain-containing protein</fullName>
    </recommendedName>
</protein>
<name>A0A0D7AU98_9AGAR</name>
<dbReference type="InterPro" id="IPR032675">
    <property type="entry name" value="LRR_dom_sf"/>
</dbReference>
<proteinExistence type="predicted"/>
<reference evidence="1 2" key="1">
    <citation type="journal article" date="2015" name="Fungal Genet. Biol.">
        <title>Evolution of novel wood decay mechanisms in Agaricales revealed by the genome sequences of Fistulina hepatica and Cylindrobasidium torrendii.</title>
        <authorList>
            <person name="Floudas D."/>
            <person name="Held B.W."/>
            <person name="Riley R."/>
            <person name="Nagy L.G."/>
            <person name="Koehler G."/>
            <person name="Ransdell A.S."/>
            <person name="Younus H."/>
            <person name="Chow J."/>
            <person name="Chiniquy J."/>
            <person name="Lipzen A."/>
            <person name="Tritt A."/>
            <person name="Sun H."/>
            <person name="Haridas S."/>
            <person name="LaButti K."/>
            <person name="Ohm R.A."/>
            <person name="Kues U."/>
            <person name="Blanchette R.A."/>
            <person name="Grigoriev I.V."/>
            <person name="Minto R.E."/>
            <person name="Hibbett D.S."/>
        </authorList>
    </citation>
    <scope>NUCLEOTIDE SEQUENCE [LARGE SCALE GENOMIC DNA]</scope>
    <source>
        <strain evidence="1 2">FP15055 ss-10</strain>
    </source>
</reference>
<accession>A0A0D7AU98</accession>
<dbReference type="EMBL" id="KN880912">
    <property type="protein sequence ID" value="KIY61580.1"/>
    <property type="molecule type" value="Genomic_DNA"/>
</dbReference>
<evidence type="ECO:0000313" key="2">
    <source>
        <dbReference type="Proteomes" id="UP000054007"/>
    </source>
</evidence>
<dbReference type="SUPFAM" id="SSF52047">
    <property type="entry name" value="RNI-like"/>
    <property type="match status" value="1"/>
</dbReference>
<gene>
    <name evidence="1" type="ORF">CYLTODRAFT_415339</name>
</gene>
<evidence type="ECO:0000313" key="1">
    <source>
        <dbReference type="EMBL" id="KIY61580.1"/>
    </source>
</evidence>
<keyword evidence="2" id="KW-1185">Reference proteome</keyword>
<dbReference type="AlphaFoldDB" id="A0A0D7AU98"/>